<feature type="signal peptide" evidence="2">
    <location>
        <begin position="1"/>
        <end position="31"/>
    </location>
</feature>
<reference evidence="3 4" key="1">
    <citation type="submission" date="2019-09" db="EMBL/GenBank/DDBJ databases">
        <title>Polymorphobacter sp. isolated from a lake in China.</title>
        <authorList>
            <person name="Liu Z."/>
        </authorList>
    </citation>
    <scope>NUCLEOTIDE SEQUENCE [LARGE SCALE GENOMIC DNA]</scope>
    <source>
        <strain evidence="3 4">D40P</strain>
    </source>
</reference>
<dbReference type="PANTHER" id="PTHR30203">
    <property type="entry name" value="OUTER MEMBRANE CATION EFFLUX PROTEIN"/>
    <property type="match status" value="1"/>
</dbReference>
<gene>
    <name evidence="3" type="ORF">F3168_03065</name>
</gene>
<accession>A0A7C9KHB3</accession>
<evidence type="ECO:0008006" key="5">
    <source>
        <dbReference type="Google" id="ProtNLM"/>
    </source>
</evidence>
<comment type="similarity">
    <text evidence="1">Belongs to the outer membrane factor (OMF) (TC 1.B.17) family.</text>
</comment>
<keyword evidence="4" id="KW-1185">Reference proteome</keyword>
<comment type="caution">
    <text evidence="3">The sequence shown here is derived from an EMBL/GenBank/DDBJ whole genome shotgun (WGS) entry which is preliminary data.</text>
</comment>
<dbReference type="GO" id="GO:0015562">
    <property type="term" value="F:efflux transmembrane transporter activity"/>
    <property type="evidence" value="ECO:0007669"/>
    <property type="project" value="InterPro"/>
</dbReference>
<sequence>MTTLPRTQRYRAARLLMAGAALFGGVCPAGAAPAAIALAPPAATSTQAPTLVSLDAAIDAAMTENIDVVSARNAVRTAAAGLRSADTFPNPVLSLGATSLRTGHVFPDAVSNMADDVARIDQPIERGGKRRARVGSARASLQAASSDVADTQRQVRADVVGAWTDLLAAEQRQALYDGIAASYRQSQLLAERRLQAGAISAGDLSRQRVEMLRAQSDLSRIASDRREAQLALAVLIGEEPHAATLQTIGGWQRPAVNADRDIDTIVSARPDVRAADERIAAARYAYEGARALRHPDISIGAQYEHGGNTPGSSIGFGFSVPLQVGNRYSGEIDSASVDRNQAEANAAKVRAVATAEIATARRAAEDASARRARYDDDLLPSARKAAATAEFAYARGAMALVDLLDARRTLLAIALAAIDAHADEAKARARQAAAETPEETQ</sequence>
<dbReference type="InterPro" id="IPR010131">
    <property type="entry name" value="MdtP/NodT-like"/>
</dbReference>
<dbReference type="AlphaFoldDB" id="A0A7C9KHB3"/>
<dbReference type="InterPro" id="IPR003423">
    <property type="entry name" value="OMP_efflux"/>
</dbReference>
<proteinExistence type="inferred from homology"/>
<dbReference type="SUPFAM" id="SSF56954">
    <property type="entry name" value="Outer membrane efflux proteins (OEP)"/>
    <property type="match status" value="1"/>
</dbReference>
<dbReference type="Proteomes" id="UP000481327">
    <property type="component" value="Unassembled WGS sequence"/>
</dbReference>
<evidence type="ECO:0000313" key="3">
    <source>
        <dbReference type="EMBL" id="MQT16239.1"/>
    </source>
</evidence>
<organism evidence="3 4">
    <name type="scientific">Sandarakinorhabdus fusca</name>
    <dbReference type="NCBI Taxonomy" id="1439888"/>
    <lineage>
        <taxon>Bacteria</taxon>
        <taxon>Pseudomonadati</taxon>
        <taxon>Pseudomonadota</taxon>
        <taxon>Alphaproteobacteria</taxon>
        <taxon>Sphingomonadales</taxon>
        <taxon>Sphingosinicellaceae</taxon>
        <taxon>Sandarakinorhabdus</taxon>
    </lineage>
</organism>
<dbReference type="PANTHER" id="PTHR30203:SF30">
    <property type="entry name" value="OUTER MEMBRANE PROTEIN-RELATED"/>
    <property type="match status" value="1"/>
</dbReference>
<dbReference type="OrthoDB" id="9791261at2"/>
<dbReference type="EMBL" id="WIOL01000001">
    <property type="protein sequence ID" value="MQT16239.1"/>
    <property type="molecule type" value="Genomic_DNA"/>
</dbReference>
<protein>
    <recommendedName>
        <fullName evidence="5">TolC family protein</fullName>
    </recommendedName>
</protein>
<name>A0A7C9KHB3_9SPHN</name>
<evidence type="ECO:0000256" key="2">
    <source>
        <dbReference type="SAM" id="SignalP"/>
    </source>
</evidence>
<dbReference type="Gene3D" id="1.20.1600.10">
    <property type="entry name" value="Outer membrane efflux proteins (OEP)"/>
    <property type="match status" value="1"/>
</dbReference>
<dbReference type="Pfam" id="PF02321">
    <property type="entry name" value="OEP"/>
    <property type="match status" value="2"/>
</dbReference>
<keyword evidence="2" id="KW-0732">Signal</keyword>
<feature type="chain" id="PRO_5028889918" description="TolC family protein" evidence="2">
    <location>
        <begin position="32"/>
        <end position="441"/>
    </location>
</feature>
<evidence type="ECO:0000313" key="4">
    <source>
        <dbReference type="Proteomes" id="UP000481327"/>
    </source>
</evidence>
<evidence type="ECO:0000256" key="1">
    <source>
        <dbReference type="ARBA" id="ARBA00007613"/>
    </source>
</evidence>
<dbReference type="RefSeq" id="WP_152576659.1">
    <property type="nucleotide sequence ID" value="NZ_JAATJI010000001.1"/>
</dbReference>